<keyword evidence="2" id="KW-0472">Membrane</keyword>
<keyword evidence="3" id="KW-0732">Signal</keyword>
<evidence type="ECO:0000313" key="5">
    <source>
        <dbReference type="Proteomes" id="UP000018211"/>
    </source>
</evidence>
<accession>A0AAV2VJQ3</accession>
<reference evidence="4 5" key="1">
    <citation type="journal article" date="2013" name="ISME J.">
        <title>Comparative genomics of pathogenic lineages of Vibrio nigripulchritudo identifies virulence-associated traits.</title>
        <authorList>
            <person name="Goudenege D."/>
            <person name="Labreuche Y."/>
            <person name="Krin E."/>
            <person name="Ansquer D."/>
            <person name="Mangenot S."/>
            <person name="Calteau A."/>
            <person name="Medigue C."/>
            <person name="Mazel D."/>
            <person name="Polz M.F."/>
            <person name="Le Roux F."/>
        </authorList>
    </citation>
    <scope>NUCLEOTIDE SEQUENCE [LARGE SCALE GENOMIC DNA]</scope>
    <source>
        <strain evidence="4 5">SOn1</strain>
    </source>
</reference>
<evidence type="ECO:0000256" key="3">
    <source>
        <dbReference type="SAM" id="SignalP"/>
    </source>
</evidence>
<gene>
    <name evidence="4" type="ORF">VIBNISOn1_1250001</name>
</gene>
<keyword evidence="1" id="KW-0175">Coiled coil</keyword>
<dbReference type="EMBL" id="CAOF01000030">
    <property type="protein sequence ID" value="CCO44766.1"/>
    <property type="molecule type" value="Genomic_DNA"/>
</dbReference>
<name>A0AAV2VJQ3_9VIBR</name>
<organism evidence="4 5">
    <name type="scientific">Vibrio nigripulchritudo SOn1</name>
    <dbReference type="NCBI Taxonomy" id="1238450"/>
    <lineage>
        <taxon>Bacteria</taxon>
        <taxon>Pseudomonadati</taxon>
        <taxon>Pseudomonadota</taxon>
        <taxon>Gammaproteobacteria</taxon>
        <taxon>Vibrionales</taxon>
        <taxon>Vibrionaceae</taxon>
        <taxon>Vibrio</taxon>
    </lineage>
</organism>
<keyword evidence="2" id="KW-0812">Transmembrane</keyword>
<dbReference type="AlphaFoldDB" id="A0AAV2VJQ3"/>
<evidence type="ECO:0000256" key="2">
    <source>
        <dbReference type="SAM" id="Phobius"/>
    </source>
</evidence>
<keyword evidence="2" id="KW-1133">Transmembrane helix</keyword>
<sequence length="313" mass="35395">MKKLILALGVLLFGFNAYSQTEEPTSSSFFSFLNGSNEDSVNFKVLNKQKITLGKEIDEIEDRIFSINRTLTNLGTKDELKDRVNRVEREIEEINNRVSSRKNRLKNLDARLQELNEALSVAPSTEVRDSLKSQIEITKSEKEETNYDIERFETEYIQEAKYALTKRKESLEDYEKKEGLLEVQRASLKLKEDELFDVDNQISELLNRDNIRNSFRLNISIAFTVLVAIVIIGFFLIANSKKELAVNIFSGEKGIQFITLFLIIISIILFGIMGTLESRELSALLGALSGYILGKTSSGTGEQNLTNQASGTP</sequence>
<comment type="caution">
    <text evidence="4">The sequence shown here is derived from an EMBL/GenBank/DDBJ whole genome shotgun (WGS) entry which is preliminary data.</text>
</comment>
<evidence type="ECO:0000313" key="4">
    <source>
        <dbReference type="EMBL" id="CCO44766.1"/>
    </source>
</evidence>
<dbReference type="Gene3D" id="1.10.287.1490">
    <property type="match status" value="1"/>
</dbReference>
<feature type="transmembrane region" description="Helical" evidence="2">
    <location>
        <begin position="217"/>
        <end position="237"/>
    </location>
</feature>
<feature type="chain" id="PRO_5043696632" evidence="3">
    <location>
        <begin position="20"/>
        <end position="313"/>
    </location>
</feature>
<proteinExistence type="predicted"/>
<feature type="signal peptide" evidence="3">
    <location>
        <begin position="1"/>
        <end position="19"/>
    </location>
</feature>
<evidence type="ECO:0000256" key="1">
    <source>
        <dbReference type="SAM" id="Coils"/>
    </source>
</evidence>
<protein>
    <submittedName>
        <fullName evidence="4">Uncharacterized protein</fullName>
    </submittedName>
</protein>
<feature type="transmembrane region" description="Helical" evidence="2">
    <location>
        <begin position="257"/>
        <end position="276"/>
    </location>
</feature>
<dbReference type="Proteomes" id="UP000018211">
    <property type="component" value="Unassembled WGS sequence"/>
</dbReference>
<feature type="coiled-coil region" evidence="1">
    <location>
        <begin position="77"/>
        <end position="208"/>
    </location>
</feature>